<reference evidence="6" key="1">
    <citation type="submission" date="2015-09" db="EMBL/GenBank/DDBJ databases">
        <authorList>
            <consortium name="Pathogen Informatics"/>
        </authorList>
    </citation>
    <scope>NUCLEOTIDE SEQUENCE [LARGE SCALE GENOMIC DNA]</scope>
    <source>
        <strain evidence="6">Lake Konstanz</strain>
    </source>
</reference>
<dbReference type="PANTHER" id="PTHR11567">
    <property type="entry name" value="ACID PHOSPHATASE-RELATED"/>
    <property type="match status" value="1"/>
</dbReference>
<protein>
    <submittedName>
        <fullName evidence="5">Histidine phosphatase, putative</fullName>
    </submittedName>
</protein>
<organism evidence="5 6">
    <name type="scientific">Bodo saltans</name>
    <name type="common">Flagellated protozoan</name>
    <dbReference type="NCBI Taxonomy" id="75058"/>
    <lineage>
        <taxon>Eukaryota</taxon>
        <taxon>Discoba</taxon>
        <taxon>Euglenozoa</taxon>
        <taxon>Kinetoplastea</taxon>
        <taxon>Metakinetoplastina</taxon>
        <taxon>Eubodonida</taxon>
        <taxon>Bodonidae</taxon>
        <taxon>Bodo</taxon>
    </lineage>
</organism>
<keyword evidence="4" id="KW-0732">Signal</keyword>
<keyword evidence="6" id="KW-1185">Reference proteome</keyword>
<dbReference type="OrthoDB" id="5821688at2759"/>
<evidence type="ECO:0000313" key="6">
    <source>
        <dbReference type="Proteomes" id="UP000051952"/>
    </source>
</evidence>
<dbReference type="Proteomes" id="UP000051952">
    <property type="component" value="Unassembled WGS sequence"/>
</dbReference>
<gene>
    <name evidence="5" type="ORF">BSAL_16505</name>
</gene>
<name>A0A0S4JEA9_BODSA</name>
<evidence type="ECO:0000256" key="4">
    <source>
        <dbReference type="SAM" id="SignalP"/>
    </source>
</evidence>
<dbReference type="InterPro" id="IPR050645">
    <property type="entry name" value="Histidine_acid_phosphatase"/>
</dbReference>
<dbReference type="VEuPathDB" id="TriTrypDB:BSAL_16505"/>
<evidence type="ECO:0000256" key="2">
    <source>
        <dbReference type="ARBA" id="ARBA00022801"/>
    </source>
</evidence>
<keyword evidence="3" id="KW-0472">Membrane</keyword>
<dbReference type="Gene3D" id="3.40.50.1240">
    <property type="entry name" value="Phosphoglycerate mutase-like"/>
    <property type="match status" value="1"/>
</dbReference>
<keyword evidence="3" id="KW-0812">Transmembrane</keyword>
<evidence type="ECO:0000256" key="3">
    <source>
        <dbReference type="SAM" id="Phobius"/>
    </source>
</evidence>
<feature type="transmembrane region" description="Helical" evidence="3">
    <location>
        <begin position="452"/>
        <end position="475"/>
    </location>
</feature>
<feature type="chain" id="PRO_5006622324" evidence="4">
    <location>
        <begin position="26"/>
        <end position="504"/>
    </location>
</feature>
<evidence type="ECO:0000256" key="1">
    <source>
        <dbReference type="ARBA" id="ARBA00005375"/>
    </source>
</evidence>
<dbReference type="OMA" id="PSWIFER"/>
<dbReference type="GO" id="GO:0016791">
    <property type="term" value="F:phosphatase activity"/>
    <property type="evidence" value="ECO:0007669"/>
    <property type="project" value="TreeGrafter"/>
</dbReference>
<keyword evidence="2" id="KW-0378">Hydrolase</keyword>
<comment type="similarity">
    <text evidence="1">Belongs to the histidine acid phosphatase family.</text>
</comment>
<accession>A0A0S4JEA9</accession>
<evidence type="ECO:0000313" key="5">
    <source>
        <dbReference type="EMBL" id="CUG88629.1"/>
    </source>
</evidence>
<proteinExistence type="inferred from homology"/>
<sequence length="504" mass="54924">MIVRDSALTLIVSVIATLVVDIADAAPEFGKLVVLHRHGARTPMGVVDGALVCAYPYCQLTNQGKDMCRTLGRYISTTYNSTGLINLPENYNVSFMSSIGTDYSRVVVSGEAMVMGLYEGSPLQALPFVDFIPITDDVELVMWKSWPSYIIRNTYDTEVHVDDAWVRAFINESHLTELGQYFGIEALCASSPTDCVGFVQDSIACNVSSGSPVPSWIFERWEDYRVVVSKFLALMLGYDPSDSYDQNVGSFGYPFATSALKFLTNPNSGLLQLRHFAAHDWTLIAVYSALGIWTPPDAGNTTFVPRFAETLLLEQWTDSGVTYIKAKWGYPNQTSGSGYAYNFRVANMSCMSADGVVYGALSTAQSWCPVDDLWRFVNSTAPLSALGNCYATDDSLQAQNCDGDDAPPAGSRCLFYRQKCPAASCGQTDGAIADPARGYMCQSQQLGKDTPFMAATIVALVAPALLGGAITGFYFTNKFRSVFWSLTGTAPPSVDEKQPLAQEK</sequence>
<dbReference type="SUPFAM" id="SSF53254">
    <property type="entry name" value="Phosphoglycerate mutase-like"/>
    <property type="match status" value="1"/>
</dbReference>
<feature type="signal peptide" evidence="4">
    <location>
        <begin position="1"/>
        <end position="25"/>
    </location>
</feature>
<dbReference type="InterPro" id="IPR000560">
    <property type="entry name" value="His_Pase_clade-2"/>
</dbReference>
<dbReference type="EMBL" id="CYKH01001664">
    <property type="protein sequence ID" value="CUG88629.1"/>
    <property type="molecule type" value="Genomic_DNA"/>
</dbReference>
<keyword evidence="3" id="KW-1133">Transmembrane helix</keyword>
<dbReference type="AlphaFoldDB" id="A0A0S4JEA9"/>
<dbReference type="InterPro" id="IPR029033">
    <property type="entry name" value="His_PPase_superfam"/>
</dbReference>
<dbReference type="PANTHER" id="PTHR11567:SF110">
    <property type="entry name" value="2-PHOSPHOXYLOSE PHOSPHATASE 1"/>
    <property type="match status" value="1"/>
</dbReference>
<dbReference type="CDD" id="cd07061">
    <property type="entry name" value="HP_HAP_like"/>
    <property type="match status" value="1"/>
</dbReference>